<dbReference type="EMBL" id="FJOG01000002">
    <property type="protein sequence ID" value="CZR52458.1"/>
    <property type="molecule type" value="Genomic_DNA"/>
</dbReference>
<feature type="domain" description="NmrA-like" evidence="3">
    <location>
        <begin position="2"/>
        <end position="237"/>
    </location>
</feature>
<evidence type="ECO:0000313" key="5">
    <source>
        <dbReference type="Proteomes" id="UP000184330"/>
    </source>
</evidence>
<dbReference type="Pfam" id="PF05368">
    <property type="entry name" value="NmrA"/>
    <property type="match status" value="1"/>
</dbReference>
<proteinExistence type="predicted"/>
<dbReference type="OrthoDB" id="419598at2759"/>
<organism evidence="4 5">
    <name type="scientific">Phialocephala subalpina</name>
    <dbReference type="NCBI Taxonomy" id="576137"/>
    <lineage>
        <taxon>Eukaryota</taxon>
        <taxon>Fungi</taxon>
        <taxon>Dikarya</taxon>
        <taxon>Ascomycota</taxon>
        <taxon>Pezizomycotina</taxon>
        <taxon>Leotiomycetes</taxon>
        <taxon>Helotiales</taxon>
        <taxon>Mollisiaceae</taxon>
        <taxon>Phialocephala</taxon>
        <taxon>Phialocephala fortinii species complex</taxon>
    </lineage>
</organism>
<dbReference type="InterPro" id="IPR036291">
    <property type="entry name" value="NAD(P)-bd_dom_sf"/>
</dbReference>
<dbReference type="STRING" id="576137.A0A1L7WI65"/>
<dbReference type="GO" id="GO:0016491">
    <property type="term" value="F:oxidoreductase activity"/>
    <property type="evidence" value="ECO:0007669"/>
    <property type="project" value="UniProtKB-KW"/>
</dbReference>
<dbReference type="AlphaFoldDB" id="A0A1L7WI65"/>
<evidence type="ECO:0000256" key="1">
    <source>
        <dbReference type="ARBA" id="ARBA00022857"/>
    </source>
</evidence>
<protein>
    <recommendedName>
        <fullName evidence="3">NmrA-like domain-containing protein</fullName>
    </recommendedName>
</protein>
<dbReference type="SUPFAM" id="SSF51735">
    <property type="entry name" value="NAD(P)-binding Rossmann-fold domains"/>
    <property type="match status" value="1"/>
</dbReference>
<dbReference type="InterPro" id="IPR051609">
    <property type="entry name" value="NmrA/Isoflavone_reductase-like"/>
</dbReference>
<sequence length="308" mass="33914">MLVLIAGITGSLGQRLARVALSRGLSVRGLGRSPDALSPELSWRLESFTKSTSYYDIPALDKAVTGVDAIICAYAPIPILDLDGHLLLRAAERAGIKIFIASSWSRDWTNIRFGDFEHYDNHIAFQTQVERTSPINPVYILSGIFADLLLTPYGPGGFEKNGEKVTMKYWGDGDVRSVWPWSTQEDAAEWTIDILMYGEGVQAGKGGFFKIRSGDTTIRELADVYEKVFGTKVEVAHEGSVGDLEADLARLRKEGGGANAVEIMAKAAAVVASKRGWEIPDFTVLEQFKKPTTLEEYFKGEKDKQNSK</sequence>
<accession>A0A1L7WI65</accession>
<keyword evidence="1" id="KW-0521">NADP</keyword>
<dbReference type="PANTHER" id="PTHR47706:SF9">
    <property type="entry name" value="NMRA-LIKE DOMAIN-CONTAINING PROTEIN-RELATED"/>
    <property type="match status" value="1"/>
</dbReference>
<name>A0A1L7WI65_9HELO</name>
<reference evidence="4 5" key="1">
    <citation type="submission" date="2016-03" db="EMBL/GenBank/DDBJ databases">
        <authorList>
            <person name="Ploux O."/>
        </authorList>
    </citation>
    <scope>NUCLEOTIDE SEQUENCE [LARGE SCALE GENOMIC DNA]</scope>
    <source>
        <strain evidence="4 5">UAMH 11012</strain>
    </source>
</reference>
<dbReference type="Gene3D" id="3.40.50.720">
    <property type="entry name" value="NAD(P)-binding Rossmann-like Domain"/>
    <property type="match status" value="1"/>
</dbReference>
<dbReference type="Proteomes" id="UP000184330">
    <property type="component" value="Unassembled WGS sequence"/>
</dbReference>
<gene>
    <name evidence="4" type="ORF">PAC_02335</name>
</gene>
<keyword evidence="5" id="KW-1185">Reference proteome</keyword>
<evidence type="ECO:0000259" key="3">
    <source>
        <dbReference type="Pfam" id="PF05368"/>
    </source>
</evidence>
<evidence type="ECO:0000313" key="4">
    <source>
        <dbReference type="EMBL" id="CZR52458.1"/>
    </source>
</evidence>
<evidence type="ECO:0000256" key="2">
    <source>
        <dbReference type="ARBA" id="ARBA00023002"/>
    </source>
</evidence>
<dbReference type="InterPro" id="IPR008030">
    <property type="entry name" value="NmrA-like"/>
</dbReference>
<keyword evidence="2" id="KW-0560">Oxidoreductase</keyword>
<dbReference type="PANTHER" id="PTHR47706">
    <property type="entry name" value="NMRA-LIKE FAMILY PROTEIN"/>
    <property type="match status" value="1"/>
</dbReference>